<gene>
    <name evidence="3" type="ORF">SPIROBIBN47_270022</name>
</gene>
<dbReference type="InterPro" id="IPR019287">
    <property type="entry name" value="Hday_junct_resolvase-rel_dom"/>
</dbReference>
<feature type="domain" description="Holliday junction resolvase-related" evidence="2">
    <location>
        <begin position="69"/>
        <end position="165"/>
    </location>
</feature>
<evidence type="ECO:0000259" key="2">
    <source>
        <dbReference type="Pfam" id="PF10107"/>
    </source>
</evidence>
<organism evidence="3">
    <name type="scientific">uncultured spirochete</name>
    <dbReference type="NCBI Taxonomy" id="156406"/>
    <lineage>
        <taxon>Bacteria</taxon>
        <taxon>Pseudomonadati</taxon>
        <taxon>Spirochaetota</taxon>
        <taxon>Spirochaetia</taxon>
        <taxon>Spirochaetales</taxon>
        <taxon>environmental samples</taxon>
    </lineage>
</organism>
<proteinExistence type="predicted"/>
<feature type="transmembrane region" description="Helical" evidence="1">
    <location>
        <begin position="31"/>
        <end position="52"/>
    </location>
</feature>
<name>A0A3P3XIW7_9SPIR</name>
<keyword evidence="1" id="KW-0812">Transmembrane</keyword>
<evidence type="ECO:0000313" key="3">
    <source>
        <dbReference type="EMBL" id="SLM12949.1"/>
    </source>
</evidence>
<keyword evidence="1" id="KW-0472">Membrane</keyword>
<dbReference type="EMBL" id="FWDM01000020">
    <property type="protein sequence ID" value="SLM12949.1"/>
    <property type="molecule type" value="Genomic_DNA"/>
</dbReference>
<keyword evidence="1" id="KW-1133">Transmembrane helix</keyword>
<accession>A0A3P3XIW7</accession>
<dbReference type="Pfam" id="PF10107">
    <property type="entry name" value="Endonuc_Holl"/>
    <property type="match status" value="1"/>
</dbReference>
<protein>
    <submittedName>
        <fullName evidence="3">Holliday junction resolvase-like protein (Modular protein)</fullName>
    </submittedName>
</protein>
<dbReference type="AlphaFoldDB" id="A0A3P3XIW7"/>
<evidence type="ECO:0000256" key="1">
    <source>
        <dbReference type="SAM" id="Phobius"/>
    </source>
</evidence>
<sequence>MRFGWLFSRAAAVYAECMNIEGLHAGLQAGPAIIAALIVFSALVIAAGVLAYRAGRQRGLLEAELSEGERMDLARKDAIERSRAVLSGQISEQIAPWLPDFPANPSDARFIGKPVDFVAFCGADEGVVREIVFIEVKTGRSALSPVERSVREAITQGQVRWVEYRLE</sequence>
<reference evidence="3" key="1">
    <citation type="submission" date="2017-02" db="EMBL/GenBank/DDBJ databases">
        <authorList>
            <person name="Regsiter A."/>
            <person name="William W."/>
        </authorList>
    </citation>
    <scope>NUCLEOTIDE SEQUENCE</scope>
    <source>
        <strain evidence="3">Bib</strain>
    </source>
</reference>